<reference evidence="1 2" key="1">
    <citation type="journal article" date="2017" name="MBio">
        <title>Type VI secretion-mediated competition in the bee gut microbiome.</title>
        <authorList>
            <person name="Steele M.I."/>
            <person name="Kwong W.K."/>
            <person name="Powell J.E."/>
            <person name="Whiteley M."/>
            <person name="Moran N.A."/>
        </authorList>
    </citation>
    <scope>NUCLEOTIDE SEQUENCE [LARGE SCALE GENOMIC DNA]</scope>
    <source>
        <strain evidence="1 2">PEB0171</strain>
    </source>
</reference>
<dbReference type="EMBL" id="MEIV01000053">
    <property type="protein sequence ID" value="PIT61928.1"/>
    <property type="molecule type" value="Genomic_DNA"/>
</dbReference>
<proteinExistence type="predicted"/>
<evidence type="ECO:0000313" key="2">
    <source>
        <dbReference type="Proteomes" id="UP000231094"/>
    </source>
</evidence>
<name>A0A2N9Y391_9NEIS</name>
<organism evidence="1 2">
    <name type="scientific">Snodgrassella alvi</name>
    <dbReference type="NCBI Taxonomy" id="1196083"/>
    <lineage>
        <taxon>Bacteria</taxon>
        <taxon>Pseudomonadati</taxon>
        <taxon>Pseudomonadota</taxon>
        <taxon>Betaproteobacteria</taxon>
        <taxon>Neisseriales</taxon>
        <taxon>Neisseriaceae</taxon>
        <taxon>Snodgrassella</taxon>
    </lineage>
</organism>
<protein>
    <submittedName>
        <fullName evidence="1">Uncharacterized protein</fullName>
    </submittedName>
</protein>
<accession>A0A2N9Y391</accession>
<dbReference type="RefSeq" id="WP_100141614.1">
    <property type="nucleotide sequence ID" value="NZ_MEIV01000053.1"/>
</dbReference>
<comment type="caution">
    <text evidence="1">The sequence shown here is derived from an EMBL/GenBank/DDBJ whole genome shotgun (WGS) entry which is preliminary data.</text>
</comment>
<dbReference type="AlphaFoldDB" id="A0A2N9Y391"/>
<dbReference type="Proteomes" id="UP000231094">
    <property type="component" value="Unassembled WGS sequence"/>
</dbReference>
<evidence type="ECO:0000313" key="1">
    <source>
        <dbReference type="EMBL" id="PIT61928.1"/>
    </source>
</evidence>
<sequence>MSAFDEEIEIEIDEIFKKSNNFGYDLKQYLDNLPEKQLRRAIYILSRHYYHMDVSSEEMFKFIVYMFSDDNIISQVTFDNFAYYFVSMRNFNRVQKYKLKKIVMEKMEILCKNSVDPYNMNTLLNHLFSKQDLMDYIADLIENLNRINSDFITSFFSTLFYSDYKEVIQYISTIINSNKLVNKLSDEELTLLKRQIL</sequence>
<gene>
    <name evidence="1" type="ORF">BHC47_05380</name>
</gene>